<evidence type="ECO:0008006" key="3">
    <source>
        <dbReference type="Google" id="ProtNLM"/>
    </source>
</evidence>
<comment type="caution">
    <text evidence="1">The sequence shown here is derived from an EMBL/GenBank/DDBJ whole genome shotgun (WGS) entry which is preliminary data.</text>
</comment>
<dbReference type="SUPFAM" id="SSF53335">
    <property type="entry name" value="S-adenosyl-L-methionine-dependent methyltransferases"/>
    <property type="match status" value="1"/>
</dbReference>
<dbReference type="eggNOG" id="COG4122">
    <property type="taxonomic scope" value="Bacteria"/>
</dbReference>
<dbReference type="OrthoDB" id="2469560at2"/>
<evidence type="ECO:0000313" key="1">
    <source>
        <dbReference type="EMBL" id="KEO89264.1"/>
    </source>
</evidence>
<evidence type="ECO:0000313" key="2">
    <source>
        <dbReference type="Proteomes" id="UP000027647"/>
    </source>
</evidence>
<protein>
    <recommendedName>
        <fullName evidence="3">Class I SAM-dependent methyltransferase</fullName>
    </recommendedName>
</protein>
<dbReference type="STRING" id="1044.EH31_14655"/>
<dbReference type="Gene3D" id="3.40.50.150">
    <property type="entry name" value="Vaccinia Virus protein VP39"/>
    <property type="match status" value="1"/>
</dbReference>
<dbReference type="AlphaFoldDB" id="A0A074M787"/>
<proteinExistence type="predicted"/>
<dbReference type="Pfam" id="PF13578">
    <property type="entry name" value="Methyltransf_24"/>
    <property type="match status" value="1"/>
</dbReference>
<keyword evidence="2" id="KW-1185">Reference proteome</keyword>
<dbReference type="RefSeq" id="WP_034961181.1">
    <property type="nucleotide sequence ID" value="NZ_JMIW01000006.1"/>
</dbReference>
<dbReference type="InterPro" id="IPR029063">
    <property type="entry name" value="SAM-dependent_MTases_sf"/>
</dbReference>
<organism evidence="1 2">
    <name type="scientific">Erythrobacter longus</name>
    <dbReference type="NCBI Taxonomy" id="1044"/>
    <lineage>
        <taxon>Bacteria</taxon>
        <taxon>Pseudomonadati</taxon>
        <taxon>Pseudomonadota</taxon>
        <taxon>Alphaproteobacteria</taxon>
        <taxon>Sphingomonadales</taxon>
        <taxon>Erythrobacteraceae</taxon>
        <taxon>Erythrobacter/Porphyrobacter group</taxon>
        <taxon>Erythrobacter</taxon>
    </lineage>
</organism>
<dbReference type="Proteomes" id="UP000027647">
    <property type="component" value="Unassembled WGS sequence"/>
</dbReference>
<name>A0A074M787_ERYLO</name>
<reference evidence="1 2" key="1">
    <citation type="submission" date="2014-04" db="EMBL/GenBank/DDBJ databases">
        <title>A comprehensive comparison of genomes of Erythrobacter spp. strains.</title>
        <authorList>
            <person name="Zheng Q."/>
        </authorList>
    </citation>
    <scope>NUCLEOTIDE SEQUENCE [LARGE SCALE GENOMIC DNA]</scope>
    <source>
        <strain evidence="1 2">DSM 6997</strain>
    </source>
</reference>
<accession>A0A074M787</accession>
<gene>
    <name evidence="1" type="ORF">EH31_14655</name>
</gene>
<dbReference type="EMBL" id="JMIW01000006">
    <property type="protein sequence ID" value="KEO89264.1"/>
    <property type="molecule type" value="Genomic_DNA"/>
</dbReference>
<sequence length="272" mass="30099">MSELLIHSMAEFSSLILPCLDHAKVKNIAEIGSEFGGMSKLLAKHSGDAGGTLTCIDPEPADGFADWAKEQGHVKHITRPSLDALETGAQAVDAWFVDGDHNYYTVYHELTAIDRIQREAGKPLLAFMHDVSWPCARRDFYYAPDRVPPGWRHPHSYDHGVRLGEDGVLEGRGLRGMGSFAVALQSGGERNGVLTAVEDFLKEADTDERPLFYVHVPAVLGLGIIFDAEAQWSGAVAEFLLPFHANPLIARLEENRLRNWLEVVDWQDRAAS</sequence>